<dbReference type="NCBIfam" id="TIGR00682">
    <property type="entry name" value="lpxK"/>
    <property type="match status" value="1"/>
</dbReference>
<evidence type="ECO:0000256" key="11">
    <source>
        <dbReference type="ARBA" id="ARBA00023098"/>
    </source>
</evidence>
<comment type="similarity">
    <text evidence="13">Belongs to the LpxK family.</text>
</comment>
<dbReference type="GO" id="GO:0009029">
    <property type="term" value="F:lipid-A 4'-kinase activity"/>
    <property type="evidence" value="ECO:0007669"/>
    <property type="project" value="UniProtKB-UniRule"/>
</dbReference>
<dbReference type="RefSeq" id="WP_109682197.1">
    <property type="nucleotide sequence ID" value="NZ_QGGP01000003.1"/>
</dbReference>
<evidence type="ECO:0000256" key="8">
    <source>
        <dbReference type="ARBA" id="ARBA00022741"/>
    </source>
</evidence>
<dbReference type="GO" id="GO:0009245">
    <property type="term" value="P:lipid A biosynthetic process"/>
    <property type="evidence" value="ECO:0007669"/>
    <property type="project" value="UniProtKB-UniRule"/>
</dbReference>
<keyword evidence="9 13" id="KW-0418">Kinase</keyword>
<keyword evidence="15" id="KW-1185">Reference proteome</keyword>
<accession>A0A316DN65</accession>
<reference evidence="14 15" key="1">
    <citation type="submission" date="2018-05" db="EMBL/GenBank/DDBJ databases">
        <title>Genomic Encyclopedia of Archaeal and Bacterial Type Strains, Phase II (KMG-II): from individual species to whole genera.</title>
        <authorList>
            <person name="Goeker M."/>
        </authorList>
    </citation>
    <scope>NUCLEOTIDE SEQUENCE [LARGE SCALE GENOMIC DNA]</scope>
    <source>
        <strain evidence="14 15">DSM 22637</strain>
    </source>
</reference>
<sequence length="334" mass="38406">MKLLRYILFPIVPIYFLVTWTRNKFYDLGWKKSKSYNFPIICVGNLSVGGTGKSPMIEYLIRLLKTDYKIATLSRGYKRETSGFKLAENSDTAKTLGDEPFQFYNKFGEDILVSVDADRQHGISSLIESNNKPDVILLDDAFQHRKVKAGYNILLTTFNDLYANDFVLPTGNLREPKSGAKRANIIVVTKCPTNITNKDREHIKSRLKPTKEQHVFFSSIQYSNKVYSLTNEKVLSQLKTFTLVTGIANANPLIDFLNSKGLEFNHLNFKDHHTFSVKEIDNLSKLDCIITTEKDYMRLKSENKLKDKLFYLPIEISIDKKDAFNNLVLEYVKL</sequence>
<evidence type="ECO:0000256" key="6">
    <source>
        <dbReference type="ARBA" id="ARBA00022556"/>
    </source>
</evidence>
<comment type="caution">
    <text evidence="13">Lacks conserved residue(s) required for the propagation of feature annotation.</text>
</comment>
<keyword evidence="10 13" id="KW-0067">ATP-binding</keyword>
<evidence type="ECO:0000256" key="13">
    <source>
        <dbReference type="HAMAP-Rule" id="MF_00409"/>
    </source>
</evidence>
<dbReference type="Proteomes" id="UP000245430">
    <property type="component" value="Unassembled WGS sequence"/>
</dbReference>
<evidence type="ECO:0000256" key="3">
    <source>
        <dbReference type="ARBA" id="ARBA00012071"/>
    </source>
</evidence>
<dbReference type="OrthoDB" id="9766423at2"/>
<keyword evidence="11 13" id="KW-0443">Lipid metabolism</keyword>
<dbReference type="InterPro" id="IPR027417">
    <property type="entry name" value="P-loop_NTPase"/>
</dbReference>
<dbReference type="PANTHER" id="PTHR42724">
    <property type="entry name" value="TETRAACYLDISACCHARIDE 4'-KINASE"/>
    <property type="match status" value="1"/>
</dbReference>
<evidence type="ECO:0000256" key="9">
    <source>
        <dbReference type="ARBA" id="ARBA00022777"/>
    </source>
</evidence>
<evidence type="ECO:0000256" key="5">
    <source>
        <dbReference type="ARBA" id="ARBA00022516"/>
    </source>
</evidence>
<dbReference type="EMBL" id="QGGP01000003">
    <property type="protein sequence ID" value="PWK19206.1"/>
    <property type="molecule type" value="Genomic_DNA"/>
</dbReference>
<proteinExistence type="inferred from homology"/>
<evidence type="ECO:0000256" key="2">
    <source>
        <dbReference type="ARBA" id="ARBA00004870"/>
    </source>
</evidence>
<dbReference type="UniPathway" id="UPA00359">
    <property type="reaction ID" value="UER00482"/>
</dbReference>
<name>A0A316DN65_9FLAO</name>
<keyword evidence="6 13" id="KW-0441">Lipid A biosynthesis</keyword>
<gene>
    <name evidence="13" type="primary">lpxK</name>
    <name evidence="14" type="ORF">LX78_01687</name>
</gene>
<dbReference type="SUPFAM" id="SSF52540">
    <property type="entry name" value="P-loop containing nucleoside triphosphate hydrolases"/>
    <property type="match status" value="1"/>
</dbReference>
<evidence type="ECO:0000256" key="12">
    <source>
        <dbReference type="ARBA" id="ARBA00029757"/>
    </source>
</evidence>
<dbReference type="HAMAP" id="MF_00409">
    <property type="entry name" value="LpxK"/>
    <property type="match status" value="1"/>
</dbReference>
<protein>
    <recommendedName>
        <fullName evidence="4 13">Tetraacyldisaccharide 4'-kinase</fullName>
        <ecNumber evidence="3 13">2.7.1.130</ecNumber>
    </recommendedName>
    <alternativeName>
        <fullName evidence="12 13">Lipid A 4'-kinase</fullName>
    </alternativeName>
</protein>
<evidence type="ECO:0000256" key="4">
    <source>
        <dbReference type="ARBA" id="ARBA00016436"/>
    </source>
</evidence>
<comment type="catalytic activity">
    <reaction evidence="13">
        <text>a lipid A disaccharide + ATP = a lipid IVA + ADP + H(+)</text>
        <dbReference type="Rhea" id="RHEA:67840"/>
        <dbReference type="ChEBI" id="CHEBI:15378"/>
        <dbReference type="ChEBI" id="CHEBI:30616"/>
        <dbReference type="ChEBI" id="CHEBI:176343"/>
        <dbReference type="ChEBI" id="CHEBI:176425"/>
        <dbReference type="ChEBI" id="CHEBI:456216"/>
        <dbReference type="EC" id="2.7.1.130"/>
    </reaction>
</comment>
<dbReference type="EC" id="2.7.1.130" evidence="3 13"/>
<keyword evidence="8 13" id="KW-0547">Nucleotide-binding</keyword>
<evidence type="ECO:0000256" key="1">
    <source>
        <dbReference type="ARBA" id="ARBA00002274"/>
    </source>
</evidence>
<comment type="pathway">
    <text evidence="2 13">Glycolipid biosynthesis; lipid IV(A) biosynthesis; lipid IV(A) from (3R)-3-hydroxytetradecanoyl-[acyl-carrier-protein] and UDP-N-acetyl-alpha-D-glucosamine: step 6/6.</text>
</comment>
<dbReference type="GO" id="GO:0005886">
    <property type="term" value="C:plasma membrane"/>
    <property type="evidence" value="ECO:0007669"/>
    <property type="project" value="TreeGrafter"/>
</dbReference>
<dbReference type="AlphaFoldDB" id="A0A316DN65"/>
<dbReference type="Pfam" id="PF02606">
    <property type="entry name" value="LpxK"/>
    <property type="match status" value="1"/>
</dbReference>
<evidence type="ECO:0000256" key="10">
    <source>
        <dbReference type="ARBA" id="ARBA00022840"/>
    </source>
</evidence>
<comment type="caution">
    <text evidence="14">The sequence shown here is derived from an EMBL/GenBank/DDBJ whole genome shotgun (WGS) entry which is preliminary data.</text>
</comment>
<evidence type="ECO:0000313" key="14">
    <source>
        <dbReference type="EMBL" id="PWK19206.1"/>
    </source>
</evidence>
<keyword evidence="7 13" id="KW-0808">Transferase</keyword>
<evidence type="ECO:0000256" key="7">
    <source>
        <dbReference type="ARBA" id="ARBA00022679"/>
    </source>
</evidence>
<organism evidence="14 15">
    <name type="scientific">Xanthomarina spongicola</name>
    <dbReference type="NCBI Taxonomy" id="570520"/>
    <lineage>
        <taxon>Bacteria</taxon>
        <taxon>Pseudomonadati</taxon>
        <taxon>Bacteroidota</taxon>
        <taxon>Flavobacteriia</taxon>
        <taxon>Flavobacteriales</taxon>
        <taxon>Flavobacteriaceae</taxon>
        <taxon>Xanthomarina</taxon>
    </lineage>
</organism>
<dbReference type="InterPro" id="IPR003758">
    <property type="entry name" value="LpxK"/>
</dbReference>
<evidence type="ECO:0000313" key="15">
    <source>
        <dbReference type="Proteomes" id="UP000245430"/>
    </source>
</evidence>
<keyword evidence="5 13" id="KW-0444">Lipid biosynthesis</keyword>
<dbReference type="GO" id="GO:0005524">
    <property type="term" value="F:ATP binding"/>
    <property type="evidence" value="ECO:0007669"/>
    <property type="project" value="UniProtKB-UniRule"/>
</dbReference>
<comment type="function">
    <text evidence="1 13">Transfers the gamma-phosphate of ATP to the 4'-position of a tetraacyldisaccharide 1-phosphate intermediate (termed DS-1-P) to form tetraacyldisaccharide 1,4'-bis-phosphate (lipid IVA).</text>
</comment>
<dbReference type="PANTHER" id="PTHR42724:SF1">
    <property type="entry name" value="TETRAACYLDISACCHARIDE 4'-KINASE, MITOCHONDRIAL-RELATED"/>
    <property type="match status" value="1"/>
</dbReference>